<evidence type="ECO:0000259" key="1">
    <source>
        <dbReference type="Pfam" id="PF01118"/>
    </source>
</evidence>
<dbReference type="PATRIC" id="fig|1347342.6.peg.3424"/>
<dbReference type="InterPro" id="IPR000534">
    <property type="entry name" value="Semialdehyde_DH_NAD-bd"/>
</dbReference>
<dbReference type="Gene3D" id="3.40.50.720">
    <property type="entry name" value="NAD(P)-binding Rossmann-like Domain"/>
    <property type="match status" value="1"/>
</dbReference>
<dbReference type="Proteomes" id="UP000016160">
    <property type="component" value="Chromosome"/>
</dbReference>
<dbReference type="SUPFAM" id="SSF51735">
    <property type="entry name" value="NAD(P)-binding Rossmann-fold domains"/>
    <property type="match status" value="1"/>
</dbReference>
<dbReference type="RefSeq" id="WP_038532611.1">
    <property type="nucleotide sequence ID" value="NZ_HG315671.1"/>
</dbReference>
<sequence>MGKTAIVLGATGLTGGNLLQALLKDRSYSRIVLFSRSTCGIKHAKITEYLIDLFELDNYKTLFLADVVFCCIGTTKSKTPNKAIYHNIDYGIPLAAANLCLKNNIETFICISALGADAKSKVFYNRTKGEMEAVVLSLKIKNTYMLQPSLIVGGRNEFRLGEYLGKILMRLLSPLFIGKLNKYKPIESETIVSAMLWLAEHTYELERIPSEKIKEIAIKYDRNRT</sequence>
<reference evidence="2 3" key="1">
    <citation type="journal article" date="2013" name="Appl. Environ. Microbiol.">
        <title>The genome of the alga-associated marine flavobacterium Formosa agariphila KMM 3901T reveals a broad potential for degradation of algal polysaccharides.</title>
        <authorList>
            <person name="Mann A.J."/>
            <person name="Hahnke R.L."/>
            <person name="Huang S."/>
            <person name="Werner J."/>
            <person name="Xing P."/>
            <person name="Barbeyron T."/>
            <person name="Huettel B."/>
            <person name="Stueber K."/>
            <person name="Reinhardt R."/>
            <person name="Harder J."/>
            <person name="Gloeckner F.O."/>
            <person name="Amann R.I."/>
            <person name="Teeling H."/>
        </authorList>
    </citation>
    <scope>NUCLEOTIDE SEQUENCE [LARGE SCALE GENOMIC DNA]</scope>
    <source>
        <strain evidence="3">DSM 15362 / KCTC 12365 / LMG 23005 / KMM 3901</strain>
    </source>
</reference>
<dbReference type="OrthoDB" id="9798632at2"/>
<name>T2KRG1_FORAG</name>
<dbReference type="InterPro" id="IPR036291">
    <property type="entry name" value="NAD(P)-bd_dom_sf"/>
</dbReference>
<gene>
    <name evidence="2" type="ORF">BN863_33960</name>
</gene>
<evidence type="ECO:0000313" key="2">
    <source>
        <dbReference type="EMBL" id="CDF81108.1"/>
    </source>
</evidence>
<keyword evidence="3" id="KW-1185">Reference proteome</keyword>
<organism evidence="2 3">
    <name type="scientific">Formosa agariphila (strain DSM 15362 / KCTC 12365 / LMG 23005 / KMM 3901 / M-2Alg 35-1)</name>
    <dbReference type="NCBI Taxonomy" id="1347342"/>
    <lineage>
        <taxon>Bacteria</taxon>
        <taxon>Pseudomonadati</taxon>
        <taxon>Bacteroidota</taxon>
        <taxon>Flavobacteriia</taxon>
        <taxon>Flavobacteriales</taxon>
        <taxon>Flavobacteriaceae</taxon>
        <taxon>Formosa</taxon>
    </lineage>
</organism>
<dbReference type="PANTHER" id="PTHR14097">
    <property type="entry name" value="OXIDOREDUCTASE HTATIP2"/>
    <property type="match status" value="1"/>
</dbReference>
<dbReference type="GO" id="GO:0051287">
    <property type="term" value="F:NAD binding"/>
    <property type="evidence" value="ECO:0007669"/>
    <property type="project" value="InterPro"/>
</dbReference>
<dbReference type="Pfam" id="PF01118">
    <property type="entry name" value="Semialdhyde_dh"/>
    <property type="match status" value="1"/>
</dbReference>
<protein>
    <submittedName>
        <fullName evidence="2">Nucleoside-diphosphate-sugar epimerase</fullName>
    </submittedName>
</protein>
<accession>T2KRG1</accession>
<dbReference type="EMBL" id="HG315671">
    <property type="protein sequence ID" value="CDF81108.1"/>
    <property type="molecule type" value="Genomic_DNA"/>
</dbReference>
<dbReference type="GO" id="GO:0016620">
    <property type="term" value="F:oxidoreductase activity, acting on the aldehyde or oxo group of donors, NAD or NADP as acceptor"/>
    <property type="evidence" value="ECO:0007669"/>
    <property type="project" value="InterPro"/>
</dbReference>
<feature type="domain" description="Semialdehyde dehydrogenase NAD-binding" evidence="1">
    <location>
        <begin position="6"/>
        <end position="80"/>
    </location>
</feature>
<dbReference type="AlphaFoldDB" id="T2KRG1"/>
<dbReference type="PANTHER" id="PTHR14097:SF7">
    <property type="entry name" value="OXIDOREDUCTASE HTATIP2"/>
    <property type="match status" value="1"/>
</dbReference>
<evidence type="ECO:0000313" key="3">
    <source>
        <dbReference type="Proteomes" id="UP000016160"/>
    </source>
</evidence>
<proteinExistence type="predicted"/>
<dbReference type="HOGENOM" id="CLU_071330_2_0_10"/>
<dbReference type="STRING" id="1347342.BN863_33960"/>
<dbReference type="eggNOG" id="COG0702">
    <property type="taxonomic scope" value="Bacteria"/>
</dbReference>